<dbReference type="OrthoDB" id="9984275at2759"/>
<evidence type="ECO:0000256" key="2">
    <source>
        <dbReference type="ARBA" id="ARBA00010050"/>
    </source>
</evidence>
<protein>
    <submittedName>
        <fullName evidence="8">TPR-like protein</fullName>
    </submittedName>
</protein>
<comment type="subcellular location">
    <subcellularLocation>
        <location evidence="1 7">Membrane</location>
        <topology evidence="1 7">Peripheral membrane protein</topology>
    </subcellularLocation>
</comment>
<dbReference type="GO" id="GO:0019905">
    <property type="term" value="F:syntaxin binding"/>
    <property type="evidence" value="ECO:0007669"/>
    <property type="project" value="TreeGrafter"/>
</dbReference>
<keyword evidence="5 7" id="KW-0653">Protein transport</keyword>
<evidence type="ECO:0000313" key="9">
    <source>
        <dbReference type="Proteomes" id="UP000800092"/>
    </source>
</evidence>
<dbReference type="InterPro" id="IPR011990">
    <property type="entry name" value="TPR-like_helical_dom_sf"/>
</dbReference>
<dbReference type="GO" id="GO:0005483">
    <property type="term" value="F:soluble NSF attachment protein activity"/>
    <property type="evidence" value="ECO:0007669"/>
    <property type="project" value="TreeGrafter"/>
</dbReference>
<dbReference type="GO" id="GO:0005774">
    <property type="term" value="C:vacuolar membrane"/>
    <property type="evidence" value="ECO:0007669"/>
    <property type="project" value="TreeGrafter"/>
</dbReference>
<organism evidence="8 9">
    <name type="scientific">Viridothelium virens</name>
    <name type="common">Speckled blister lichen</name>
    <name type="synonym">Trypethelium virens</name>
    <dbReference type="NCBI Taxonomy" id="1048519"/>
    <lineage>
        <taxon>Eukaryota</taxon>
        <taxon>Fungi</taxon>
        <taxon>Dikarya</taxon>
        <taxon>Ascomycota</taxon>
        <taxon>Pezizomycotina</taxon>
        <taxon>Dothideomycetes</taxon>
        <taxon>Dothideomycetes incertae sedis</taxon>
        <taxon>Trypetheliales</taxon>
        <taxon>Trypetheliaceae</taxon>
        <taxon>Viridothelium</taxon>
    </lineage>
</organism>
<keyword evidence="6 7" id="KW-0472">Membrane</keyword>
<evidence type="ECO:0000256" key="5">
    <source>
        <dbReference type="ARBA" id="ARBA00022927"/>
    </source>
</evidence>
<dbReference type="PRINTS" id="PR00448">
    <property type="entry name" value="NSFATTACHMNT"/>
</dbReference>
<dbReference type="PANTHER" id="PTHR13768">
    <property type="entry name" value="SOLUBLE NSF ATTACHMENT PROTEIN SNAP"/>
    <property type="match status" value="1"/>
</dbReference>
<dbReference type="InterPro" id="IPR000744">
    <property type="entry name" value="NSF_attach"/>
</dbReference>
<dbReference type="SUPFAM" id="SSF48452">
    <property type="entry name" value="TPR-like"/>
    <property type="match status" value="1"/>
</dbReference>
<evidence type="ECO:0000256" key="4">
    <source>
        <dbReference type="ARBA" id="ARBA00022892"/>
    </source>
</evidence>
<reference evidence="8" key="1">
    <citation type="journal article" date="2020" name="Stud. Mycol.">
        <title>101 Dothideomycetes genomes: a test case for predicting lifestyles and emergence of pathogens.</title>
        <authorList>
            <person name="Haridas S."/>
            <person name="Albert R."/>
            <person name="Binder M."/>
            <person name="Bloem J."/>
            <person name="Labutti K."/>
            <person name="Salamov A."/>
            <person name="Andreopoulos B."/>
            <person name="Baker S."/>
            <person name="Barry K."/>
            <person name="Bills G."/>
            <person name="Bluhm B."/>
            <person name="Cannon C."/>
            <person name="Castanera R."/>
            <person name="Culley D."/>
            <person name="Daum C."/>
            <person name="Ezra D."/>
            <person name="Gonzalez J."/>
            <person name="Henrissat B."/>
            <person name="Kuo A."/>
            <person name="Liang C."/>
            <person name="Lipzen A."/>
            <person name="Lutzoni F."/>
            <person name="Magnuson J."/>
            <person name="Mondo S."/>
            <person name="Nolan M."/>
            <person name="Ohm R."/>
            <person name="Pangilinan J."/>
            <person name="Park H.-J."/>
            <person name="Ramirez L."/>
            <person name="Alfaro M."/>
            <person name="Sun H."/>
            <person name="Tritt A."/>
            <person name="Yoshinaga Y."/>
            <person name="Zwiers L.-H."/>
            <person name="Turgeon B."/>
            <person name="Goodwin S."/>
            <person name="Spatafora J."/>
            <person name="Crous P."/>
            <person name="Grigoriev I."/>
        </authorList>
    </citation>
    <scope>NUCLEOTIDE SEQUENCE</scope>
    <source>
        <strain evidence="8">Tuck. ex Michener</strain>
    </source>
</reference>
<dbReference type="GO" id="GO:0031201">
    <property type="term" value="C:SNARE complex"/>
    <property type="evidence" value="ECO:0007669"/>
    <property type="project" value="TreeGrafter"/>
</dbReference>
<evidence type="ECO:0000256" key="7">
    <source>
        <dbReference type="RuleBase" id="RU367013"/>
    </source>
</evidence>
<dbReference type="Pfam" id="PF14938">
    <property type="entry name" value="SNAP"/>
    <property type="match status" value="1"/>
</dbReference>
<dbReference type="AlphaFoldDB" id="A0A6A6HGI2"/>
<comment type="similarity">
    <text evidence="2 7">Belongs to the SNAP family.</text>
</comment>
<evidence type="ECO:0000256" key="6">
    <source>
        <dbReference type="ARBA" id="ARBA00023136"/>
    </source>
</evidence>
<gene>
    <name evidence="8" type="ORF">EV356DRAFT_498204</name>
</gene>
<dbReference type="Gene3D" id="1.25.40.10">
    <property type="entry name" value="Tetratricopeptide repeat domain"/>
    <property type="match status" value="1"/>
</dbReference>
<keyword evidence="3 7" id="KW-0813">Transport</keyword>
<evidence type="ECO:0000256" key="1">
    <source>
        <dbReference type="ARBA" id="ARBA00004170"/>
    </source>
</evidence>
<dbReference type="GO" id="GO:0035494">
    <property type="term" value="P:SNARE complex disassembly"/>
    <property type="evidence" value="ECO:0007669"/>
    <property type="project" value="TreeGrafter"/>
</dbReference>
<dbReference type="Proteomes" id="UP000800092">
    <property type="component" value="Unassembled WGS sequence"/>
</dbReference>
<keyword evidence="4 7" id="KW-0931">ER-Golgi transport</keyword>
<comment type="function">
    <text evidence="7">Required for vesicular transport between the endoplasmic reticulum and the Golgi apparatus.</text>
</comment>
<dbReference type="EMBL" id="ML991784">
    <property type="protein sequence ID" value="KAF2236653.1"/>
    <property type="molecule type" value="Genomic_DNA"/>
</dbReference>
<name>A0A6A6HGI2_VIRVR</name>
<proteinExistence type="inferred from homology"/>
<dbReference type="PANTHER" id="PTHR13768:SF8">
    <property type="entry name" value="ALPHA-SOLUBLE NSF ATTACHMENT PROTEIN"/>
    <property type="match status" value="1"/>
</dbReference>
<sequence>MSQDPRALLQKAEKLQQSASGGFSLFGGKQNKLEEAADTFTQAANAFRLQKMGIEAGRAFERAANIQQNALKEADDAANTYSEAFKTYRKDSPEDAARCLQYSINHYTLKGNFRRAATNQQHLAELFEEIGDNKRALGAYDTAAGWFEQDNAEALANKLFLKTADIAALEHDYPRAIEYYEKVAKSSINNNLMKWSVKTYFLHAGMCHLATNDLVAVNRALENYREMDPSFASQREHQLLSDLAEAIERGDQEMFADKLFQYDSLSKLSKWETTILLRVKEQIVEKEEDFS</sequence>
<evidence type="ECO:0000256" key="3">
    <source>
        <dbReference type="ARBA" id="ARBA00022448"/>
    </source>
</evidence>
<evidence type="ECO:0000313" key="8">
    <source>
        <dbReference type="EMBL" id="KAF2236653.1"/>
    </source>
</evidence>
<dbReference type="FunFam" id="1.25.40.10:FF:000049">
    <property type="entry name" value="Alpha-soluble NSF attachment protein-like"/>
    <property type="match status" value="1"/>
</dbReference>
<dbReference type="CDD" id="cd15832">
    <property type="entry name" value="SNAP"/>
    <property type="match status" value="1"/>
</dbReference>
<dbReference type="GO" id="GO:0006886">
    <property type="term" value="P:intracellular protein transport"/>
    <property type="evidence" value="ECO:0007669"/>
    <property type="project" value="UniProtKB-UniRule"/>
</dbReference>
<keyword evidence="9" id="KW-1185">Reference proteome</keyword>
<accession>A0A6A6HGI2</accession>